<feature type="domain" description="WW" evidence="6">
    <location>
        <begin position="1286"/>
        <end position="1315"/>
    </location>
</feature>
<dbReference type="InterPro" id="IPR011989">
    <property type="entry name" value="ARM-like"/>
</dbReference>
<dbReference type="VEuPathDB" id="FungiDB:H310_05835"/>
<dbReference type="EMBL" id="QUSY01000005">
    <property type="protein sequence ID" value="RHY35263.1"/>
    <property type="molecule type" value="Genomic_DNA"/>
</dbReference>
<sequence length="1604" mass="179627">MERKLLMREEVPKHLLSSLQSHVGDASTQSHGLQALYPLAFDAPHRVQLATCGSLPLCVSVMAAHPTVLTLQQHGCRFLQLMAFDDDCKLTILTHDGLPVVLAALDRYYTDKDLAISSSDLLYFLVADLDSDDEKIQGIASAIVLAVVRVMCVHGSDARIQSHGVAILNRSIQAIGAKLVTATLPSDDADSTERKAYIQRVLEGMLTTMDARVAASQLPTPSTTPSERSAAVVPLPAALSTTTITTEPCIESSDNLHRHSIQLPSPSKLHDTTTADTLAIAVHDEELENFAVCDPKDELNSNCFKIKQRGEAGAPPQATPLPTTALPSAQIMNTLPPSHGSTPSSKARIASFATVQVSPASVKYDIGTREARTELEATRVALVDATKAIEYERAKVRKVIFNYKLMKRRLADQHKLLCVHNERSVADAEIHDTLLQRVRYLEAALEEAQTSWGVERNLRVKLENEVSKGAIALATVQKALEDQRPAVKERMVPETRLLDAQRSVQQLTGDKLILEEAIKVAQDMIYTCETNQFLLEAQVKQVRREGMESLLMREEDVEIPKPSKYLTLASPTAKRTQTYSPTPPRADAHDIKETPLTLELNDQQAIEAFLHRAYKCLEACSEGSGVHFSILRRYLVDSGLASAPVLVSDVDVILNKVLAVAQENKLKAKRRKDYEFSPCSKRPDFGKLRHRYFSRNLFCEAITLVGAKKYPYLDNTTVMLREVILTYLNPYGSAIECRGGDVQLLVTSYDPFNFLKIMMEHLHHSFHTPVSTTDGDDQPQRSKSSNNEPVLQAMLEMVPVLQREQKPLKIICDFYTGTPDATKDDALDLGLEAVVHFAVDFEVIPAFLDRLAVKRLYKDILTFFKTFLAMYKGFPCPPDKKKYVAFYMTLGRLAVEIFKEKRDYDLPESQITGLLQWMDNSRGRGRIVRKGAAQSGIKFSNRLTGSEDDTSLEHARLLALKKLFGRRLWQRWRIYDIGASMTDEDQLKELLAQPNPRRDDVLDLLQTKFLAIPERDSFVYRGIIWQVLLHVYDPQRQSSSADELENLSGRLASMPRDPLMRKEITEGCISLQYVAGDLVQSGMETVLLWLLKAKSVPYTSGMAQALAPFFLLQLPLHTIYDCFYRYCALYLPHLEHRQQLTLHLLAYHDPHLAQFLLQWTPTWIQRIVPVDYFCCNLYRRLPPASFLYLLDQYLITNDMEFGLFVVLAVVILSREAILSKKSGDAVKAVLTPLWGLERADHAAAVVMLATSLRRKTPSSYTHAWQVAPHAAFTQVTDEKATDMSVWRKQESKTLTGRFYWYNSKTKSTQWEHPLAKHEPPPPLMCLTTSVAEIAAVNLGQTHAKLRYFVVDCRGTRSSQDIKSGSIPSAFPLDPTVFDNPDLMHRTLETLRPLGSQVHVVLVGHGAVMPTAPTDEVAAHVREGIREDLAVVNRAALFFQKHGFRFVSALDGGYAAWHAFVRDAPYTSVHELIGHDQPECRYCRVDAGTDPDAVAGPKRRSSIPRLRTSLTKLKMPTLTSLSFKKHDNVKDRLSVSSTSSSNRDSLKDRLSVGGWSLVRSRSSIDNSASQIVGFDGEEDLEGEPMEPRESWSDEEIEISLPTLSA</sequence>
<dbReference type="PROSITE" id="PS50206">
    <property type="entry name" value="RHODANESE_3"/>
    <property type="match status" value="1"/>
</dbReference>
<dbReference type="CDD" id="cd00201">
    <property type="entry name" value="WW"/>
    <property type="match status" value="1"/>
</dbReference>
<dbReference type="InterPro" id="IPR035969">
    <property type="entry name" value="Rab-GAP_TBC_sf"/>
</dbReference>
<evidence type="ECO:0000256" key="5">
    <source>
        <dbReference type="SAM" id="MobiDB-lite"/>
    </source>
</evidence>
<evidence type="ECO:0000313" key="10">
    <source>
        <dbReference type="Proteomes" id="UP000285060"/>
    </source>
</evidence>
<dbReference type="InterPro" id="IPR000195">
    <property type="entry name" value="Rab-GAP-TBC_dom"/>
</dbReference>
<evidence type="ECO:0000256" key="3">
    <source>
        <dbReference type="ARBA" id="ARBA00022473"/>
    </source>
</evidence>
<accession>A0A3R6VIG9</accession>
<dbReference type="GO" id="GO:0099041">
    <property type="term" value="P:vesicle tethering to Golgi"/>
    <property type="evidence" value="ECO:0007669"/>
    <property type="project" value="TreeGrafter"/>
</dbReference>
<dbReference type="PROSITE" id="PS50086">
    <property type="entry name" value="TBC_RABGAP"/>
    <property type="match status" value="1"/>
</dbReference>
<dbReference type="InterPro" id="IPR036020">
    <property type="entry name" value="WW_dom_sf"/>
</dbReference>
<keyword evidence="10" id="KW-1185">Reference proteome</keyword>
<dbReference type="SUPFAM" id="SSF47923">
    <property type="entry name" value="Ypt/Rab-GAP domain of gyp1p"/>
    <property type="match status" value="1"/>
</dbReference>
<evidence type="ECO:0000259" key="8">
    <source>
        <dbReference type="PROSITE" id="PS50206"/>
    </source>
</evidence>
<evidence type="ECO:0000256" key="4">
    <source>
        <dbReference type="ARBA" id="ARBA00023034"/>
    </source>
</evidence>
<gene>
    <name evidence="9" type="ORF">DYB32_000228</name>
</gene>
<dbReference type="InterPro" id="IPR036873">
    <property type="entry name" value="Rhodanese-like_dom_sf"/>
</dbReference>
<dbReference type="GO" id="GO:0042147">
    <property type="term" value="P:retrograde transport, endosome to Golgi"/>
    <property type="evidence" value="ECO:0007669"/>
    <property type="project" value="InterPro"/>
</dbReference>
<dbReference type="PANTHER" id="PTHR13297:SF5">
    <property type="entry name" value="TBC1 DOMAIN FAMILY MEMBER 23"/>
    <property type="match status" value="1"/>
</dbReference>
<name>A0A3R6VIG9_9STRA</name>
<keyword evidence="4" id="KW-0333">Golgi apparatus</keyword>
<evidence type="ECO:0000259" key="6">
    <source>
        <dbReference type="PROSITE" id="PS50020"/>
    </source>
</evidence>
<dbReference type="Gene3D" id="3.40.250.10">
    <property type="entry name" value="Rhodanese-like domain"/>
    <property type="match status" value="1"/>
</dbReference>
<dbReference type="Gene3D" id="1.25.10.10">
    <property type="entry name" value="Leucine-rich Repeat Variant"/>
    <property type="match status" value="1"/>
</dbReference>
<dbReference type="InterPro" id="IPR039755">
    <property type="entry name" value="TBC1D23"/>
</dbReference>
<dbReference type="GO" id="GO:0005829">
    <property type="term" value="C:cytosol"/>
    <property type="evidence" value="ECO:0007669"/>
    <property type="project" value="GOC"/>
</dbReference>
<dbReference type="SUPFAM" id="SSF52821">
    <property type="entry name" value="Rhodanese/Cell cycle control phosphatase"/>
    <property type="match status" value="1"/>
</dbReference>
<organism evidence="9 10">
    <name type="scientific">Aphanomyces invadans</name>
    <dbReference type="NCBI Taxonomy" id="157072"/>
    <lineage>
        <taxon>Eukaryota</taxon>
        <taxon>Sar</taxon>
        <taxon>Stramenopiles</taxon>
        <taxon>Oomycota</taxon>
        <taxon>Saprolegniomycetes</taxon>
        <taxon>Saprolegniales</taxon>
        <taxon>Verrucalvaceae</taxon>
        <taxon>Aphanomyces</taxon>
    </lineage>
</organism>
<dbReference type="PANTHER" id="PTHR13297">
    <property type="entry name" value="TBC1 DOMAIN FAMILY MEMBER 23-RELATED"/>
    <property type="match status" value="1"/>
</dbReference>
<evidence type="ECO:0000313" key="9">
    <source>
        <dbReference type="EMBL" id="RHY35263.1"/>
    </source>
</evidence>
<feature type="compositionally biased region" description="Acidic residues" evidence="5">
    <location>
        <begin position="1574"/>
        <end position="1583"/>
    </location>
</feature>
<dbReference type="SUPFAM" id="SSF48371">
    <property type="entry name" value="ARM repeat"/>
    <property type="match status" value="1"/>
</dbReference>
<dbReference type="SUPFAM" id="SSF51045">
    <property type="entry name" value="WW domain"/>
    <property type="match status" value="1"/>
</dbReference>
<feature type="domain" description="Rhodanese" evidence="8">
    <location>
        <begin position="1346"/>
        <end position="1461"/>
    </location>
</feature>
<evidence type="ECO:0000256" key="1">
    <source>
        <dbReference type="ARBA" id="ARBA00004601"/>
    </source>
</evidence>
<keyword evidence="3" id="KW-0217">Developmental protein</keyword>
<comment type="subcellular location">
    <subcellularLocation>
        <location evidence="1">Golgi apparatus</location>
        <location evidence="1">trans-Golgi network</location>
    </subcellularLocation>
</comment>
<evidence type="ECO:0000259" key="7">
    <source>
        <dbReference type="PROSITE" id="PS50086"/>
    </source>
</evidence>
<feature type="region of interest" description="Disordered" evidence="5">
    <location>
        <begin position="1567"/>
        <end position="1604"/>
    </location>
</feature>
<dbReference type="InterPro" id="IPR001202">
    <property type="entry name" value="WW_dom"/>
</dbReference>
<feature type="domain" description="Rab-GAP TBC" evidence="7">
    <location>
        <begin position="1015"/>
        <end position="1197"/>
    </location>
</feature>
<comment type="caution">
    <text evidence="9">The sequence shown here is derived from an EMBL/GenBank/DDBJ whole genome shotgun (WGS) entry which is preliminary data.</text>
</comment>
<evidence type="ECO:0000256" key="2">
    <source>
        <dbReference type="ARBA" id="ARBA00014207"/>
    </source>
</evidence>
<dbReference type="PROSITE" id="PS50020">
    <property type="entry name" value="WW_DOMAIN_2"/>
    <property type="match status" value="1"/>
</dbReference>
<dbReference type="InterPro" id="IPR001763">
    <property type="entry name" value="Rhodanese-like_dom"/>
</dbReference>
<dbReference type="Proteomes" id="UP000285060">
    <property type="component" value="Unassembled WGS sequence"/>
</dbReference>
<dbReference type="VEuPathDB" id="FungiDB:H310_05834"/>
<dbReference type="GO" id="GO:0005802">
    <property type="term" value="C:trans-Golgi network"/>
    <property type="evidence" value="ECO:0007669"/>
    <property type="project" value="TreeGrafter"/>
</dbReference>
<dbReference type="Pfam" id="PF00566">
    <property type="entry name" value="RabGAP-TBC"/>
    <property type="match status" value="1"/>
</dbReference>
<dbReference type="InterPro" id="IPR016024">
    <property type="entry name" value="ARM-type_fold"/>
</dbReference>
<protein>
    <recommendedName>
        <fullName evidence="2">TBC1 domain family member 23</fullName>
    </recommendedName>
</protein>
<proteinExistence type="predicted"/>
<dbReference type="Gene3D" id="2.20.70.10">
    <property type="match status" value="1"/>
</dbReference>
<dbReference type="VEuPathDB" id="FungiDB:H310_05836"/>
<reference evidence="9 10" key="1">
    <citation type="submission" date="2018-08" db="EMBL/GenBank/DDBJ databases">
        <title>Aphanomyces genome sequencing and annotation.</title>
        <authorList>
            <person name="Minardi D."/>
            <person name="Oidtmann B."/>
            <person name="Van Der Giezen M."/>
            <person name="Studholme D.J."/>
        </authorList>
    </citation>
    <scope>NUCLEOTIDE SEQUENCE [LARGE SCALE GENOMIC DNA]</scope>
    <source>
        <strain evidence="9 10">NJM0002</strain>
    </source>
</reference>